<dbReference type="InterPro" id="IPR018821">
    <property type="entry name" value="DUF294_put_nucleoTrafse_sb-bd"/>
</dbReference>
<dbReference type="AlphaFoldDB" id="A0A084Y109"/>
<dbReference type="GO" id="GO:0008773">
    <property type="term" value="F:[protein-PII] uridylyltransferase activity"/>
    <property type="evidence" value="ECO:0007669"/>
    <property type="project" value="InterPro"/>
</dbReference>
<dbReference type="Gene3D" id="2.60.120.10">
    <property type="entry name" value="Jelly Rolls"/>
    <property type="match status" value="1"/>
</dbReference>
<dbReference type="InterPro" id="IPR051257">
    <property type="entry name" value="Diverse_CBS-Domain"/>
</dbReference>
<gene>
    <name evidence="5" type="ORF">CAPSK01_002257</name>
</gene>
<dbReference type="InterPro" id="IPR046342">
    <property type="entry name" value="CBS_dom_sf"/>
</dbReference>
<accession>A0A084Y109</accession>
<protein>
    <submittedName>
        <fullName evidence="5">Inosine 5'-monophosphate dehydrogenase</fullName>
    </submittedName>
</protein>
<keyword evidence="1 2" id="KW-0129">CBS domain</keyword>
<organism evidence="5 6">
    <name type="scientific">Candidatus Accumulibacter vicinus</name>
    <dbReference type="NCBI Taxonomy" id="2954382"/>
    <lineage>
        <taxon>Bacteria</taxon>
        <taxon>Pseudomonadati</taxon>
        <taxon>Pseudomonadota</taxon>
        <taxon>Betaproteobacteria</taxon>
        <taxon>Candidatus Accumulibacter</taxon>
    </lineage>
</organism>
<dbReference type="InterPro" id="IPR000595">
    <property type="entry name" value="cNMP-bd_dom"/>
</dbReference>
<evidence type="ECO:0000256" key="1">
    <source>
        <dbReference type="ARBA" id="ARBA00023122"/>
    </source>
</evidence>
<dbReference type="STRING" id="1457154.CAPSK01_002257"/>
<dbReference type="Pfam" id="PF00571">
    <property type="entry name" value="CBS"/>
    <property type="match status" value="2"/>
</dbReference>
<evidence type="ECO:0000313" key="5">
    <source>
        <dbReference type="EMBL" id="KFB68403.1"/>
    </source>
</evidence>
<feature type="domain" description="CBS" evidence="4">
    <location>
        <begin position="176"/>
        <end position="232"/>
    </location>
</feature>
<dbReference type="InterPro" id="IPR014710">
    <property type="entry name" value="RmlC-like_jellyroll"/>
</dbReference>
<proteinExistence type="predicted"/>
<dbReference type="SUPFAM" id="SSF51206">
    <property type="entry name" value="cAMP-binding domain-like"/>
    <property type="match status" value="1"/>
</dbReference>
<dbReference type="Pfam" id="PF10335">
    <property type="entry name" value="DUF294_C"/>
    <property type="match status" value="1"/>
</dbReference>
<dbReference type="RefSeq" id="WP_034925921.1">
    <property type="nucleotide sequence ID" value="NZ_JDSS02000021.1"/>
</dbReference>
<dbReference type="PROSITE" id="PS51371">
    <property type="entry name" value="CBS"/>
    <property type="match status" value="2"/>
</dbReference>
<dbReference type="InterPro" id="IPR000644">
    <property type="entry name" value="CBS_dom"/>
</dbReference>
<sequence>MSNSATEMLVAACIQFLQAHPPFDRMEAEALRFLAEHVRLAHYPKGAQILSSEMGVARTLYILQHGRVQVRASGVASSSNVESAPNTLGPGQAFAIAALMAQRPTSSSYVAREEVFCYELPADDFFTLTQKSTVFNLFCSQYIAGLLRQSQQQLQLQFAQRAAEQKTMNSPLAVIVKREPVSVAPETSIRQVVALMADRHLGSMVVVDADEQPVGIFTLSDVLKRIVLPGTSLEQPISSVMSATPQTLPLAANAHDAALAMAMHGIRHVLAVDEGGRLKGVVSERDLFKLQGAGLRQIRHAIDAASSLDVLQHAREDIRQLSLTMLAEGVGGQEITQFISTLNDTVTRRIIEINLDRHDLYGIDWAWLSFGSEGRDEQTFISDQDNGIVYICTDIMDRELTQLRFLDFARDVNADLDTCGFPLCKGNIMASNPGLCLTLEEWEERFAQWVRTPEPQALLNATIFFDFRPLYGRFNLAHRMRLSLFRQTNGNPLFLRMLAQNALSVSPPLGRIRDFVTSDDPEHSGTIDLKKYGVRLFTDAARVFALARQVEATNTATRIKRAGALMNISQEDVAASLEGFNFIQLLRLRHQHFEQEHGRAGDNFIRPDELNEIERRILKEAFRQARKLQARLKLDYQL</sequence>
<dbReference type="EMBL" id="JDSS02000021">
    <property type="protein sequence ID" value="KFB68403.1"/>
    <property type="molecule type" value="Genomic_DNA"/>
</dbReference>
<dbReference type="Pfam" id="PF03445">
    <property type="entry name" value="DUF294"/>
    <property type="match status" value="1"/>
</dbReference>
<dbReference type="PROSITE" id="PS50042">
    <property type="entry name" value="CNMP_BINDING_3"/>
    <property type="match status" value="1"/>
</dbReference>
<evidence type="ECO:0000259" key="4">
    <source>
        <dbReference type="PROSITE" id="PS51371"/>
    </source>
</evidence>
<evidence type="ECO:0000313" key="6">
    <source>
        <dbReference type="Proteomes" id="UP000019812"/>
    </source>
</evidence>
<dbReference type="PANTHER" id="PTHR43080">
    <property type="entry name" value="CBS DOMAIN-CONTAINING PROTEIN CBSX3, MITOCHONDRIAL"/>
    <property type="match status" value="1"/>
</dbReference>
<dbReference type="CDD" id="cd05401">
    <property type="entry name" value="NT_GlnE_GlnD_like"/>
    <property type="match status" value="1"/>
</dbReference>
<reference evidence="5 6" key="1">
    <citation type="submission" date="2014-07" db="EMBL/GenBank/DDBJ databases">
        <title>Expanding our view of genomic diversity in Candidatus Accumulibacter clades.</title>
        <authorList>
            <person name="Skennerton C.T."/>
            <person name="Barr J.J."/>
            <person name="Slater F.R."/>
            <person name="Bond P.L."/>
            <person name="Tyson G.W."/>
        </authorList>
    </citation>
    <scope>NUCLEOTIDE SEQUENCE [LARGE SCALE GENOMIC DNA]</scope>
    <source>
        <strain evidence="6">SK-01</strain>
    </source>
</reference>
<evidence type="ECO:0000259" key="3">
    <source>
        <dbReference type="PROSITE" id="PS50042"/>
    </source>
</evidence>
<comment type="caution">
    <text evidence="5">The sequence shown here is derived from an EMBL/GenBank/DDBJ whole genome shotgun (WGS) entry which is preliminary data.</text>
</comment>
<dbReference type="PANTHER" id="PTHR43080:SF2">
    <property type="entry name" value="CBS DOMAIN-CONTAINING PROTEIN"/>
    <property type="match status" value="1"/>
</dbReference>
<evidence type="ECO:0000256" key="2">
    <source>
        <dbReference type="PROSITE-ProRule" id="PRU00703"/>
    </source>
</evidence>
<dbReference type="CDD" id="cd00038">
    <property type="entry name" value="CAP_ED"/>
    <property type="match status" value="1"/>
</dbReference>
<feature type="domain" description="Cyclic nucleotide-binding" evidence="3">
    <location>
        <begin position="22"/>
        <end position="128"/>
    </location>
</feature>
<dbReference type="SMART" id="SM00100">
    <property type="entry name" value="cNMP"/>
    <property type="match status" value="1"/>
</dbReference>
<dbReference type="SMART" id="SM00116">
    <property type="entry name" value="CBS"/>
    <property type="match status" value="2"/>
</dbReference>
<feature type="domain" description="CBS" evidence="4">
    <location>
        <begin position="241"/>
        <end position="298"/>
    </location>
</feature>
<dbReference type="InterPro" id="IPR018490">
    <property type="entry name" value="cNMP-bd_dom_sf"/>
</dbReference>
<dbReference type="Gene3D" id="3.10.580.10">
    <property type="entry name" value="CBS-domain"/>
    <property type="match status" value="1"/>
</dbReference>
<dbReference type="Pfam" id="PF00027">
    <property type="entry name" value="cNMP_binding"/>
    <property type="match status" value="1"/>
</dbReference>
<dbReference type="SUPFAM" id="SSF54631">
    <property type="entry name" value="CBS-domain pair"/>
    <property type="match status" value="1"/>
</dbReference>
<dbReference type="InterPro" id="IPR005105">
    <property type="entry name" value="GlnD_Uridyltrans_N"/>
</dbReference>
<name>A0A084Y109_9PROT</name>
<dbReference type="Proteomes" id="UP000019812">
    <property type="component" value="Unassembled WGS sequence"/>
</dbReference>